<feature type="region of interest" description="Disordered" evidence="4">
    <location>
        <begin position="247"/>
        <end position="269"/>
    </location>
</feature>
<proteinExistence type="predicted"/>
<dbReference type="SMART" id="SM00338">
    <property type="entry name" value="BRLZ"/>
    <property type="match status" value="1"/>
</dbReference>
<dbReference type="Proteomes" id="UP000030746">
    <property type="component" value="Unassembled WGS sequence"/>
</dbReference>
<keyword evidence="2" id="KW-0238">DNA-binding</keyword>
<dbReference type="InterPro" id="IPR002112">
    <property type="entry name" value="Leuzip_Jun"/>
</dbReference>
<evidence type="ECO:0000256" key="1">
    <source>
        <dbReference type="ARBA" id="ARBA00023015"/>
    </source>
</evidence>
<evidence type="ECO:0000313" key="6">
    <source>
        <dbReference type="EMBL" id="ESO88764.1"/>
    </source>
</evidence>
<dbReference type="GO" id="GO:0005634">
    <property type="term" value="C:nucleus"/>
    <property type="evidence" value="ECO:0007669"/>
    <property type="project" value="TreeGrafter"/>
</dbReference>
<dbReference type="InterPro" id="IPR004827">
    <property type="entry name" value="bZIP"/>
</dbReference>
<dbReference type="EMBL" id="KB202620">
    <property type="protein sequence ID" value="ESO88764.1"/>
    <property type="molecule type" value="Genomic_DNA"/>
</dbReference>
<dbReference type="CDD" id="cd14692">
    <property type="entry name" value="bZIP_ATF4"/>
    <property type="match status" value="1"/>
</dbReference>
<keyword evidence="7" id="KW-1185">Reference proteome</keyword>
<dbReference type="RefSeq" id="XP_009060439.1">
    <property type="nucleotide sequence ID" value="XM_009062191.1"/>
</dbReference>
<organism evidence="6 7">
    <name type="scientific">Lottia gigantea</name>
    <name type="common">Giant owl limpet</name>
    <dbReference type="NCBI Taxonomy" id="225164"/>
    <lineage>
        <taxon>Eukaryota</taxon>
        <taxon>Metazoa</taxon>
        <taxon>Spiralia</taxon>
        <taxon>Lophotrochozoa</taxon>
        <taxon>Mollusca</taxon>
        <taxon>Gastropoda</taxon>
        <taxon>Patellogastropoda</taxon>
        <taxon>Lottioidea</taxon>
        <taxon>Lottiidae</taxon>
        <taxon>Lottia</taxon>
    </lineage>
</organism>
<evidence type="ECO:0000256" key="4">
    <source>
        <dbReference type="SAM" id="MobiDB-lite"/>
    </source>
</evidence>
<gene>
    <name evidence="6" type="ORF">LOTGIDRAFT_165177</name>
</gene>
<feature type="compositionally biased region" description="Basic and acidic residues" evidence="4">
    <location>
        <begin position="23"/>
        <end position="36"/>
    </location>
</feature>
<dbReference type="PROSITE" id="PS50217">
    <property type="entry name" value="BZIP"/>
    <property type="match status" value="1"/>
</dbReference>
<evidence type="ECO:0000259" key="5">
    <source>
        <dbReference type="PROSITE" id="PS50217"/>
    </source>
</evidence>
<keyword evidence="3" id="KW-0804">Transcription</keyword>
<dbReference type="PROSITE" id="PS00036">
    <property type="entry name" value="BZIP_BASIC"/>
    <property type="match status" value="1"/>
</dbReference>
<evidence type="ECO:0000256" key="3">
    <source>
        <dbReference type="ARBA" id="ARBA00023163"/>
    </source>
</evidence>
<dbReference type="KEGG" id="lgi:LOTGIDRAFT_165177"/>
<feature type="region of interest" description="Disordered" evidence="4">
    <location>
        <begin position="1"/>
        <end position="40"/>
    </location>
</feature>
<dbReference type="Pfam" id="PF00170">
    <property type="entry name" value="bZIP_1"/>
    <property type="match status" value="1"/>
</dbReference>
<dbReference type="Gene3D" id="1.20.5.170">
    <property type="match status" value="1"/>
</dbReference>
<feature type="domain" description="BZIP" evidence="5">
    <location>
        <begin position="81"/>
        <end position="144"/>
    </location>
</feature>
<dbReference type="GeneID" id="20239941"/>
<evidence type="ECO:0000256" key="2">
    <source>
        <dbReference type="ARBA" id="ARBA00023125"/>
    </source>
</evidence>
<reference evidence="6 7" key="1">
    <citation type="journal article" date="2013" name="Nature">
        <title>Insights into bilaterian evolution from three spiralian genomes.</title>
        <authorList>
            <person name="Simakov O."/>
            <person name="Marletaz F."/>
            <person name="Cho S.J."/>
            <person name="Edsinger-Gonzales E."/>
            <person name="Havlak P."/>
            <person name="Hellsten U."/>
            <person name="Kuo D.H."/>
            <person name="Larsson T."/>
            <person name="Lv J."/>
            <person name="Arendt D."/>
            <person name="Savage R."/>
            <person name="Osoegawa K."/>
            <person name="de Jong P."/>
            <person name="Grimwood J."/>
            <person name="Chapman J.A."/>
            <person name="Shapiro H."/>
            <person name="Aerts A."/>
            <person name="Otillar R.P."/>
            <person name="Terry A.Y."/>
            <person name="Boore J.L."/>
            <person name="Grigoriev I.V."/>
            <person name="Lindberg D.R."/>
            <person name="Seaver E.C."/>
            <person name="Weisblat D.A."/>
            <person name="Putnam N.H."/>
            <person name="Rokhsar D.S."/>
        </authorList>
    </citation>
    <scope>NUCLEOTIDE SEQUENCE [LARGE SCALE GENOMIC DNA]</scope>
</reference>
<dbReference type="CTD" id="20239941"/>
<dbReference type="AlphaFoldDB" id="V4BJ08"/>
<dbReference type="STRING" id="225164.V4BJ08"/>
<dbReference type="PANTHER" id="PTHR23351:SF24">
    <property type="entry name" value="ACTIVATING TRANSCRIPTION FACTOR 3-RELATED"/>
    <property type="match status" value="1"/>
</dbReference>
<dbReference type="InterPro" id="IPR046347">
    <property type="entry name" value="bZIP_sf"/>
</dbReference>
<feature type="region of interest" description="Disordered" evidence="4">
    <location>
        <begin position="82"/>
        <end position="108"/>
    </location>
</feature>
<dbReference type="PANTHER" id="PTHR23351">
    <property type="entry name" value="FOS TRANSCRIPTION FACTOR-RELATED"/>
    <property type="match status" value="1"/>
</dbReference>
<evidence type="ECO:0000313" key="7">
    <source>
        <dbReference type="Proteomes" id="UP000030746"/>
    </source>
</evidence>
<protein>
    <recommendedName>
        <fullName evidence="5">BZIP domain-containing protein</fullName>
    </recommendedName>
</protein>
<keyword evidence="1" id="KW-0805">Transcription regulation</keyword>
<dbReference type="InterPro" id="IPR000837">
    <property type="entry name" value="AP-1"/>
</dbReference>
<dbReference type="PRINTS" id="PR00043">
    <property type="entry name" value="LEUZIPPRJUN"/>
</dbReference>
<dbReference type="OrthoDB" id="6093130at2759"/>
<dbReference type="SUPFAM" id="SSF57959">
    <property type="entry name" value="Leucine zipper domain"/>
    <property type="match status" value="1"/>
</dbReference>
<dbReference type="GO" id="GO:0000978">
    <property type="term" value="F:RNA polymerase II cis-regulatory region sequence-specific DNA binding"/>
    <property type="evidence" value="ECO:0007669"/>
    <property type="project" value="TreeGrafter"/>
</dbReference>
<accession>V4BJ08</accession>
<feature type="compositionally biased region" description="Low complexity" evidence="4">
    <location>
        <begin position="257"/>
        <end position="269"/>
    </location>
</feature>
<sequence>MQEMSTSGNKRKSPNTVYDEDGFNDRLKRAARKSESEGSLTPMVKEELRCFIAAKRHSEGKQEMKVEFKQPEKHPLTAEEMMKKERRREQNRKAATKCRRKKKNAKIEKESEMKTLKNENEKLSEMVRELQGQVKQYAAILRHHEQSGQCALQPKEPVSLIHNIPSHLFEDDGSPEIDSPQSPRSFFSSSAEIRLNSGEASCPGYVSTHYANQEMTRVIGECFGFGNIQLNSMRDFTPPVSPHLTEFSENSLGDPQLSDLLRDLGSSDM</sequence>
<name>V4BJ08_LOTGI</name>
<feature type="compositionally biased region" description="Basic and acidic residues" evidence="4">
    <location>
        <begin position="82"/>
        <end position="92"/>
    </location>
</feature>
<feature type="compositionally biased region" description="Basic residues" evidence="4">
    <location>
        <begin position="93"/>
        <end position="104"/>
    </location>
</feature>
<dbReference type="GO" id="GO:0000981">
    <property type="term" value="F:DNA-binding transcription factor activity, RNA polymerase II-specific"/>
    <property type="evidence" value="ECO:0007669"/>
    <property type="project" value="TreeGrafter"/>
</dbReference>
<dbReference type="HOGENOM" id="CLU_1035431_0_0_1"/>